<name>L8X8K1_THACA</name>
<dbReference type="OrthoDB" id="3216420at2759"/>
<feature type="region of interest" description="Disordered" evidence="2">
    <location>
        <begin position="226"/>
        <end position="251"/>
    </location>
</feature>
<feature type="compositionally biased region" description="Polar residues" evidence="2">
    <location>
        <begin position="34"/>
        <end position="45"/>
    </location>
</feature>
<dbReference type="HOGENOM" id="CLU_723908_0_0_1"/>
<comment type="caution">
    <text evidence="3">The sequence shown here is derived from an EMBL/GenBank/DDBJ whole genome shotgun (WGS) entry which is preliminary data.</text>
</comment>
<keyword evidence="4" id="KW-1185">Reference proteome</keyword>
<accession>L8X8K1</accession>
<protein>
    <submittedName>
        <fullName evidence="3">Csm1 domain-containing protein</fullName>
    </submittedName>
</protein>
<reference evidence="3 4" key="1">
    <citation type="journal article" date="2013" name="Nat. Commun.">
        <title>The evolution and pathogenic mechanisms of the rice sheath blight pathogen.</title>
        <authorList>
            <person name="Zheng A."/>
            <person name="Lin R."/>
            <person name="Xu L."/>
            <person name="Qin P."/>
            <person name="Tang C."/>
            <person name="Ai P."/>
            <person name="Zhang D."/>
            <person name="Liu Y."/>
            <person name="Sun Z."/>
            <person name="Feng H."/>
            <person name="Wang Y."/>
            <person name="Chen Y."/>
            <person name="Liang X."/>
            <person name="Fu R."/>
            <person name="Li Q."/>
            <person name="Zhang J."/>
            <person name="Yu X."/>
            <person name="Xie Z."/>
            <person name="Ding L."/>
            <person name="Guan P."/>
            <person name="Tang J."/>
            <person name="Liang Y."/>
            <person name="Wang S."/>
            <person name="Deng Q."/>
            <person name="Li S."/>
            <person name="Zhu J."/>
            <person name="Wang L."/>
            <person name="Liu H."/>
            <person name="Li P."/>
        </authorList>
    </citation>
    <scope>NUCLEOTIDE SEQUENCE [LARGE SCALE GENOMIC DNA]</scope>
    <source>
        <strain evidence="4">AG-1 IA</strain>
    </source>
</reference>
<evidence type="ECO:0000313" key="3">
    <source>
        <dbReference type="EMBL" id="ELU44974.1"/>
    </source>
</evidence>
<evidence type="ECO:0000256" key="2">
    <source>
        <dbReference type="SAM" id="MobiDB-lite"/>
    </source>
</evidence>
<dbReference type="OMA" id="LTCIYTY"/>
<evidence type="ECO:0000313" key="4">
    <source>
        <dbReference type="Proteomes" id="UP000011668"/>
    </source>
</evidence>
<keyword evidence="1" id="KW-0175">Coiled coil</keyword>
<feature type="region of interest" description="Disordered" evidence="2">
    <location>
        <begin position="1"/>
        <end position="67"/>
    </location>
</feature>
<feature type="compositionally biased region" description="Low complexity" evidence="2">
    <location>
        <begin position="46"/>
        <end position="67"/>
    </location>
</feature>
<dbReference type="EMBL" id="AFRT01000231">
    <property type="protein sequence ID" value="ELU44974.1"/>
    <property type="molecule type" value="Genomic_DNA"/>
</dbReference>
<feature type="compositionally biased region" description="Basic and acidic residues" evidence="2">
    <location>
        <begin position="241"/>
        <end position="251"/>
    </location>
</feature>
<evidence type="ECO:0000256" key="1">
    <source>
        <dbReference type="SAM" id="Coils"/>
    </source>
</evidence>
<dbReference type="STRING" id="983506.L8X8K1"/>
<organism evidence="3 4">
    <name type="scientific">Thanatephorus cucumeris (strain AG1-IA)</name>
    <name type="common">Rice sheath blight fungus</name>
    <name type="synonym">Rhizoctonia solani</name>
    <dbReference type="NCBI Taxonomy" id="983506"/>
    <lineage>
        <taxon>Eukaryota</taxon>
        <taxon>Fungi</taxon>
        <taxon>Dikarya</taxon>
        <taxon>Basidiomycota</taxon>
        <taxon>Agaricomycotina</taxon>
        <taxon>Agaricomycetes</taxon>
        <taxon>Cantharellales</taxon>
        <taxon>Ceratobasidiaceae</taxon>
        <taxon>Rhizoctonia</taxon>
        <taxon>Rhizoctonia solani AG-1</taxon>
    </lineage>
</organism>
<gene>
    <name evidence="3" type="ORF">AG1IA_00990</name>
</gene>
<dbReference type="AlphaFoldDB" id="L8X8K1"/>
<dbReference type="CDD" id="cd23787">
    <property type="entry name" value="RWD_CSM1"/>
    <property type="match status" value="1"/>
</dbReference>
<sequence length="415" mass="47337">MSTASDLEIVDETPAPHTQLPPIKSAIPKRKAKNSNGTAQPVSSDASTSNKKPKSNNNLSNANSGAPSKAVMDALRQENEELKKQLAEVSPVHSELEVYEFQEDFAKLQNLRLTAPEQSLREYIMKAEEREKRTPPSCCLFFGTLTPTIELIEQNQMLVDNVPILERLLRPHESGTITLLTREETDGKLLGYKNEITQLRTQVENLKQELKSVSKSLTNTQVELDEEIKRSQSLSQQLSDRPVKRGIESATGKEKEKELVMNQLKLAFYEDLTTIKVHNTKQFQSDQYGLVTEMECDCTTYQKTLYFKLHMYKTPAIIDGEPDPNTLVDTVRYFPIGLENEKDDEFLKGLGILVEPFTFVKEHGPFDRQMWEFCMEINNGVTRWRDGGDEEEEEEEEEVEAIDRDDEAIIVEEDD</sequence>
<feature type="coiled-coil region" evidence="1">
    <location>
        <begin position="189"/>
        <end position="223"/>
    </location>
</feature>
<proteinExistence type="predicted"/>
<dbReference type="Proteomes" id="UP000011668">
    <property type="component" value="Unassembled WGS sequence"/>
</dbReference>